<evidence type="ECO:0000256" key="2">
    <source>
        <dbReference type="ARBA" id="ARBA00023125"/>
    </source>
</evidence>
<dbReference type="GO" id="GO:0000978">
    <property type="term" value="F:RNA polymerase II cis-regulatory region sequence-specific DNA binding"/>
    <property type="evidence" value="ECO:0007669"/>
    <property type="project" value="InterPro"/>
</dbReference>
<evidence type="ECO:0000256" key="6">
    <source>
        <dbReference type="SAM" id="MobiDB-lite"/>
    </source>
</evidence>
<reference evidence="8" key="1">
    <citation type="submission" date="2020-05" db="UniProtKB">
        <authorList>
            <consortium name="EnsemblMetazoa"/>
        </authorList>
    </citation>
    <scope>IDENTIFICATION</scope>
    <source>
        <strain evidence="8">TTRI</strain>
    </source>
</reference>
<evidence type="ECO:0000256" key="4">
    <source>
        <dbReference type="ARBA" id="ARBA00023242"/>
    </source>
</evidence>
<dbReference type="InterPro" id="IPR036960">
    <property type="entry name" value="T-box_sf"/>
</dbReference>
<comment type="subcellular location">
    <subcellularLocation>
        <location evidence="5">Nucleus</location>
    </subcellularLocation>
</comment>
<sequence>MDLLSKNYLAFRRNAPETAYKVTEKRPSPLSVERFPDADDEVDVDVVDCSDSETASALRHTRHHNTNKSIYKQRQTHNDCSGSNNSNNHNSSSSSSRGRASSQSPSNTEEERLTPEPAKSSPKIVGSCNCDDLLPVQCHLETKELWDKFHELGTEMIITKTGRDKTNVHPRPHVFLLSSTGIPKVLKAIALLYPVPRNVGLVALRCNRQEAASAQRDMVKEQEQEMRTGNLYIRQHKKSAKLND</sequence>
<accession>A0A1A9VNJ2</accession>
<evidence type="ECO:0000256" key="5">
    <source>
        <dbReference type="PROSITE-ProRule" id="PRU00201"/>
    </source>
</evidence>
<dbReference type="Proteomes" id="UP000078200">
    <property type="component" value="Unassembled WGS sequence"/>
</dbReference>
<keyword evidence="2 5" id="KW-0238">DNA-binding</keyword>
<dbReference type="GO" id="GO:0000981">
    <property type="term" value="F:DNA-binding transcription factor activity, RNA polymerase II-specific"/>
    <property type="evidence" value="ECO:0007669"/>
    <property type="project" value="TreeGrafter"/>
</dbReference>
<dbReference type="PROSITE" id="PS50252">
    <property type="entry name" value="TBOX_3"/>
    <property type="match status" value="1"/>
</dbReference>
<proteinExistence type="predicted"/>
<dbReference type="InterPro" id="IPR008967">
    <property type="entry name" value="p53-like_TF_DNA-bd_sf"/>
</dbReference>
<dbReference type="InterPro" id="IPR001699">
    <property type="entry name" value="TF_T-box"/>
</dbReference>
<feature type="domain" description="T-box" evidence="7">
    <location>
        <begin position="140"/>
        <end position="163"/>
    </location>
</feature>
<evidence type="ECO:0000256" key="3">
    <source>
        <dbReference type="ARBA" id="ARBA00023163"/>
    </source>
</evidence>
<dbReference type="STRING" id="7395.A0A1A9VNJ2"/>
<dbReference type="Pfam" id="PF00907">
    <property type="entry name" value="T-box"/>
    <property type="match status" value="1"/>
</dbReference>
<protein>
    <recommendedName>
        <fullName evidence="7">T-box domain-containing protein</fullName>
    </recommendedName>
</protein>
<feature type="compositionally biased region" description="Low complexity" evidence="6">
    <location>
        <begin position="81"/>
        <end position="107"/>
    </location>
</feature>
<keyword evidence="1" id="KW-0805">Transcription regulation</keyword>
<keyword evidence="4 5" id="KW-0539">Nucleus</keyword>
<dbReference type="GO" id="GO:0045893">
    <property type="term" value="P:positive regulation of DNA-templated transcription"/>
    <property type="evidence" value="ECO:0007669"/>
    <property type="project" value="InterPro"/>
</dbReference>
<evidence type="ECO:0000313" key="8">
    <source>
        <dbReference type="EnsemblMetazoa" id="GAUT042643-PA"/>
    </source>
</evidence>
<keyword evidence="9" id="KW-1185">Reference proteome</keyword>
<dbReference type="GO" id="GO:0007507">
    <property type="term" value="P:heart development"/>
    <property type="evidence" value="ECO:0007669"/>
    <property type="project" value="TreeGrafter"/>
</dbReference>
<dbReference type="EnsemblMetazoa" id="GAUT042643-RA">
    <property type="protein sequence ID" value="GAUT042643-PA"/>
    <property type="gene ID" value="GAUT042643"/>
</dbReference>
<evidence type="ECO:0000256" key="1">
    <source>
        <dbReference type="ARBA" id="ARBA00023015"/>
    </source>
</evidence>
<dbReference type="InterPro" id="IPR046360">
    <property type="entry name" value="T-box_DNA-bd"/>
</dbReference>
<dbReference type="GO" id="GO:0000785">
    <property type="term" value="C:chromatin"/>
    <property type="evidence" value="ECO:0007669"/>
    <property type="project" value="TreeGrafter"/>
</dbReference>
<dbReference type="VEuPathDB" id="VectorBase:GAUT042643"/>
<feature type="compositionally biased region" description="Acidic residues" evidence="6">
    <location>
        <begin position="38"/>
        <end position="51"/>
    </location>
</feature>
<dbReference type="AlphaFoldDB" id="A0A1A9VNJ2"/>
<dbReference type="PANTHER" id="PTHR11267:SF190">
    <property type="entry name" value="T-BOX TRANSCRIPTION FACTOR TBX20"/>
    <property type="match status" value="1"/>
</dbReference>
<dbReference type="PANTHER" id="PTHR11267">
    <property type="entry name" value="T-BOX PROTEIN-RELATED"/>
    <property type="match status" value="1"/>
</dbReference>
<evidence type="ECO:0000259" key="7">
    <source>
        <dbReference type="PROSITE" id="PS50252"/>
    </source>
</evidence>
<dbReference type="GO" id="GO:0001708">
    <property type="term" value="P:cell fate specification"/>
    <property type="evidence" value="ECO:0007669"/>
    <property type="project" value="TreeGrafter"/>
</dbReference>
<name>A0A1A9VNJ2_GLOAU</name>
<organism evidence="8 9">
    <name type="scientific">Glossina austeni</name>
    <name type="common">Savannah tsetse fly</name>
    <dbReference type="NCBI Taxonomy" id="7395"/>
    <lineage>
        <taxon>Eukaryota</taxon>
        <taxon>Metazoa</taxon>
        <taxon>Ecdysozoa</taxon>
        <taxon>Arthropoda</taxon>
        <taxon>Hexapoda</taxon>
        <taxon>Insecta</taxon>
        <taxon>Pterygota</taxon>
        <taxon>Neoptera</taxon>
        <taxon>Endopterygota</taxon>
        <taxon>Diptera</taxon>
        <taxon>Brachycera</taxon>
        <taxon>Muscomorpha</taxon>
        <taxon>Hippoboscoidea</taxon>
        <taxon>Glossinidae</taxon>
        <taxon>Glossina</taxon>
    </lineage>
</organism>
<keyword evidence="3" id="KW-0804">Transcription</keyword>
<dbReference type="SUPFAM" id="SSF49417">
    <property type="entry name" value="p53-like transcription factors"/>
    <property type="match status" value="1"/>
</dbReference>
<evidence type="ECO:0000313" key="9">
    <source>
        <dbReference type="Proteomes" id="UP000078200"/>
    </source>
</evidence>
<dbReference type="GO" id="GO:0005634">
    <property type="term" value="C:nucleus"/>
    <property type="evidence" value="ECO:0007669"/>
    <property type="project" value="UniProtKB-SubCell"/>
</dbReference>
<comment type="caution">
    <text evidence="5">Lacks conserved residue(s) required for the propagation of feature annotation.</text>
</comment>
<feature type="region of interest" description="Disordered" evidence="6">
    <location>
        <begin position="20"/>
        <end position="124"/>
    </location>
</feature>
<dbReference type="Gene3D" id="2.60.40.820">
    <property type="entry name" value="Transcription factor, T-box"/>
    <property type="match status" value="1"/>
</dbReference>